<proteinExistence type="predicted"/>
<sequence>MQRCFGCLRLQCVCVCVLKRRLTLPCLQSTLTSSACGNHSHDRRAAAPISFFFFFLGSRLSLVSAHSLQAERLSGRLVDKPFWKESKRSHFSILFANVHAQIASVYGHHGHEEYGGSYFHYLHHSKVWCNYGTPFLPLDILMGTWETGHPKANK</sequence>
<evidence type="ECO:0000313" key="1">
    <source>
        <dbReference type="EMBL" id="CAD9756401.1"/>
    </source>
</evidence>
<name>A0A7S2TL02_9EUKA</name>
<gene>
    <name evidence="1" type="ORF">LSP00402_LOCUS6181</name>
</gene>
<dbReference type="AlphaFoldDB" id="A0A7S2TL02"/>
<accession>A0A7S2TL02</accession>
<reference evidence="1" key="1">
    <citation type="submission" date="2021-01" db="EMBL/GenBank/DDBJ databases">
        <authorList>
            <person name="Corre E."/>
            <person name="Pelletier E."/>
            <person name="Niang G."/>
            <person name="Scheremetjew M."/>
            <person name="Finn R."/>
            <person name="Kale V."/>
            <person name="Holt S."/>
            <person name="Cochrane G."/>
            <person name="Meng A."/>
            <person name="Brown T."/>
            <person name="Cohen L."/>
        </authorList>
    </citation>
    <scope>NUCLEOTIDE SEQUENCE</scope>
    <source>
        <strain evidence="1">CCMP622</strain>
    </source>
</reference>
<organism evidence="1">
    <name type="scientific">Lotharella oceanica</name>
    <dbReference type="NCBI Taxonomy" id="641309"/>
    <lineage>
        <taxon>Eukaryota</taxon>
        <taxon>Sar</taxon>
        <taxon>Rhizaria</taxon>
        <taxon>Cercozoa</taxon>
        <taxon>Chlorarachniophyceae</taxon>
        <taxon>Lotharella</taxon>
    </lineage>
</organism>
<protein>
    <submittedName>
        <fullName evidence="1">Uncharacterized protein</fullName>
    </submittedName>
</protein>
<dbReference type="EMBL" id="HBHP01010004">
    <property type="protein sequence ID" value="CAD9756401.1"/>
    <property type="molecule type" value="Transcribed_RNA"/>
</dbReference>